<protein>
    <submittedName>
        <fullName evidence="1">Class 3 adenylate cyclase</fullName>
    </submittedName>
</protein>
<organism evidence="1 2">
    <name type="scientific">Crossiella equi</name>
    <dbReference type="NCBI Taxonomy" id="130796"/>
    <lineage>
        <taxon>Bacteria</taxon>
        <taxon>Bacillati</taxon>
        <taxon>Actinomycetota</taxon>
        <taxon>Actinomycetes</taxon>
        <taxon>Pseudonocardiales</taxon>
        <taxon>Pseudonocardiaceae</taxon>
        <taxon>Crossiella</taxon>
    </lineage>
</organism>
<reference evidence="1 2" key="1">
    <citation type="submission" date="2021-03" db="EMBL/GenBank/DDBJ databases">
        <title>Sequencing the genomes of 1000 actinobacteria strains.</title>
        <authorList>
            <person name="Klenk H.-P."/>
        </authorList>
    </citation>
    <scope>NUCLEOTIDE SEQUENCE [LARGE SCALE GENOMIC DNA]</scope>
    <source>
        <strain evidence="1 2">DSM 44580</strain>
    </source>
</reference>
<proteinExistence type="predicted"/>
<evidence type="ECO:0000313" key="2">
    <source>
        <dbReference type="Proteomes" id="UP001519363"/>
    </source>
</evidence>
<name>A0ABS5ACF3_9PSEU</name>
<dbReference type="Gene3D" id="3.30.70.1230">
    <property type="entry name" value="Nucleotide cyclase"/>
    <property type="match status" value="1"/>
</dbReference>
<comment type="caution">
    <text evidence="1">The sequence shown here is derived from an EMBL/GenBank/DDBJ whole genome shotgun (WGS) entry which is preliminary data.</text>
</comment>
<dbReference type="SUPFAM" id="SSF55073">
    <property type="entry name" value="Nucleotide cyclase"/>
    <property type="match status" value="1"/>
</dbReference>
<gene>
    <name evidence="1" type="ORF">JOF53_002829</name>
</gene>
<accession>A0ABS5ACF3</accession>
<dbReference type="RefSeq" id="WP_086784808.1">
    <property type="nucleotide sequence ID" value="NZ_JAGIOO010000001.1"/>
</dbReference>
<evidence type="ECO:0000313" key="1">
    <source>
        <dbReference type="EMBL" id="MBP2473957.1"/>
    </source>
</evidence>
<dbReference type="EMBL" id="JAGIOO010000001">
    <property type="protein sequence ID" value="MBP2473957.1"/>
    <property type="molecule type" value="Genomic_DNA"/>
</dbReference>
<sequence length="231" mass="25203">MQYHPVHFSIVVVDIAKFGTRDDRFQLLLRNGLSAVLKQAAEESGIDWNELAIEDRGDGKCLLIPATVSKVRLLDPLIGRLAVALRQHNQFTSEQGQIRLRMAVHAGEVHRDRDGWSGTDLNFAFRLVGSEALYEVLAAVPEAELVVIVSEAIHNAVVRHGYGAVDPNSFHQIEVHRKEVSAEAWVHVPGILAPLARLELDSGSAGPAAITVRGNVNGDVVGRDKHVGGPW</sequence>
<dbReference type="InterPro" id="IPR029787">
    <property type="entry name" value="Nucleotide_cyclase"/>
</dbReference>
<keyword evidence="2" id="KW-1185">Reference proteome</keyword>
<dbReference type="Proteomes" id="UP001519363">
    <property type="component" value="Unassembled WGS sequence"/>
</dbReference>